<feature type="non-terminal residue" evidence="7">
    <location>
        <position position="180"/>
    </location>
</feature>
<feature type="domain" description="Major facilitator superfamily (MFS) profile" evidence="6">
    <location>
        <begin position="1"/>
        <end position="180"/>
    </location>
</feature>
<keyword evidence="3 5" id="KW-1133">Transmembrane helix</keyword>
<dbReference type="Gene3D" id="1.20.1720.10">
    <property type="entry name" value="Multidrug resistance protein D"/>
    <property type="match status" value="1"/>
</dbReference>
<evidence type="ECO:0000256" key="2">
    <source>
        <dbReference type="ARBA" id="ARBA00022692"/>
    </source>
</evidence>
<evidence type="ECO:0000256" key="1">
    <source>
        <dbReference type="ARBA" id="ARBA00004141"/>
    </source>
</evidence>
<evidence type="ECO:0000256" key="3">
    <source>
        <dbReference type="ARBA" id="ARBA00022989"/>
    </source>
</evidence>
<dbReference type="GO" id="GO:0022857">
    <property type="term" value="F:transmembrane transporter activity"/>
    <property type="evidence" value="ECO:0007669"/>
    <property type="project" value="InterPro"/>
</dbReference>
<feature type="transmembrane region" description="Helical" evidence="5">
    <location>
        <begin position="113"/>
        <end position="132"/>
    </location>
</feature>
<feature type="transmembrane region" description="Helical" evidence="5">
    <location>
        <begin position="138"/>
        <end position="156"/>
    </location>
</feature>
<dbReference type="InterPro" id="IPR036259">
    <property type="entry name" value="MFS_trans_sf"/>
</dbReference>
<evidence type="ECO:0000313" key="8">
    <source>
        <dbReference type="Proteomes" id="UP000559809"/>
    </source>
</evidence>
<reference evidence="7 8" key="1">
    <citation type="submission" date="2020-07" db="EMBL/GenBank/DDBJ databases">
        <title>Taxonomic revisions and descriptions of new bacterial species based on genomic comparisons in the high-G+C-content subgroup of the family Alcaligenaceae.</title>
        <authorList>
            <person name="Szabo A."/>
            <person name="Felfoldi T."/>
        </authorList>
    </citation>
    <scope>NUCLEOTIDE SEQUENCE [LARGE SCALE GENOMIC DNA]</scope>
    <source>
        <strain evidence="7 8">LMG 24012</strain>
    </source>
</reference>
<dbReference type="PROSITE" id="PS50850">
    <property type="entry name" value="MFS"/>
    <property type="match status" value="1"/>
</dbReference>
<organism evidence="7 8">
    <name type="scientific">Parapusillimonas granuli</name>
    <dbReference type="NCBI Taxonomy" id="380911"/>
    <lineage>
        <taxon>Bacteria</taxon>
        <taxon>Pseudomonadati</taxon>
        <taxon>Pseudomonadota</taxon>
        <taxon>Betaproteobacteria</taxon>
        <taxon>Burkholderiales</taxon>
        <taxon>Alcaligenaceae</taxon>
        <taxon>Parapusillimonas</taxon>
    </lineage>
</organism>
<dbReference type="EMBL" id="JACCEM010000037">
    <property type="protein sequence ID" value="NYT51966.1"/>
    <property type="molecule type" value="Genomic_DNA"/>
</dbReference>
<dbReference type="GO" id="GO:0005886">
    <property type="term" value="C:plasma membrane"/>
    <property type="evidence" value="ECO:0007669"/>
    <property type="project" value="TreeGrafter"/>
</dbReference>
<dbReference type="AlphaFoldDB" id="A0A853GB11"/>
<dbReference type="SUPFAM" id="SSF103473">
    <property type="entry name" value="MFS general substrate transporter"/>
    <property type="match status" value="1"/>
</dbReference>
<keyword evidence="8" id="KW-1185">Reference proteome</keyword>
<evidence type="ECO:0000259" key="6">
    <source>
        <dbReference type="PROSITE" id="PS50850"/>
    </source>
</evidence>
<comment type="subcellular location">
    <subcellularLocation>
        <location evidence="1">Membrane</location>
        <topology evidence="1">Multi-pass membrane protein</topology>
    </subcellularLocation>
</comment>
<protein>
    <submittedName>
        <fullName evidence="7">MFS transporter</fullName>
    </submittedName>
</protein>
<dbReference type="PANTHER" id="PTHR23501">
    <property type="entry name" value="MAJOR FACILITATOR SUPERFAMILY"/>
    <property type="match status" value="1"/>
</dbReference>
<comment type="caution">
    <text evidence="7">The sequence shown here is derived from an EMBL/GenBank/DDBJ whole genome shotgun (WGS) entry which is preliminary data.</text>
</comment>
<evidence type="ECO:0000313" key="7">
    <source>
        <dbReference type="EMBL" id="NYT51966.1"/>
    </source>
</evidence>
<dbReference type="Pfam" id="PF07690">
    <property type="entry name" value="MFS_1"/>
    <property type="match status" value="1"/>
</dbReference>
<feature type="non-terminal residue" evidence="7">
    <location>
        <position position="1"/>
    </location>
</feature>
<keyword evidence="2 5" id="KW-0812">Transmembrane</keyword>
<feature type="transmembrane region" description="Helical" evidence="5">
    <location>
        <begin position="51"/>
        <end position="75"/>
    </location>
</feature>
<proteinExistence type="predicted"/>
<name>A0A853GB11_9BURK</name>
<feature type="transmembrane region" description="Helical" evidence="5">
    <location>
        <begin position="22"/>
        <end position="39"/>
    </location>
</feature>
<dbReference type="PANTHER" id="PTHR23501:SF154">
    <property type="entry name" value="MULTIDRUG-EFFLUX TRANSPORTER RV1634-RELATED"/>
    <property type="match status" value="1"/>
</dbReference>
<feature type="transmembrane region" description="Helical" evidence="5">
    <location>
        <begin position="81"/>
        <end position="101"/>
    </location>
</feature>
<keyword evidence="4 5" id="KW-0472">Membrane</keyword>
<dbReference type="InterPro" id="IPR011701">
    <property type="entry name" value="MFS"/>
</dbReference>
<dbReference type="Proteomes" id="UP000559809">
    <property type="component" value="Unassembled WGS sequence"/>
</dbReference>
<accession>A0A853GB11</accession>
<evidence type="ECO:0000256" key="4">
    <source>
        <dbReference type="ARBA" id="ARBA00023136"/>
    </source>
</evidence>
<evidence type="ECO:0000256" key="5">
    <source>
        <dbReference type="SAM" id="Phobius"/>
    </source>
</evidence>
<dbReference type="InterPro" id="IPR020846">
    <property type="entry name" value="MFS_dom"/>
</dbReference>
<sequence length="180" mass="19060">FMLATIACAMSPSMPMLLVGRTVQGLGGGLLLSMSYSAVRMVFDEQLWSRAMVLVSSMWGVATLMGPAIGGIFAQTGHWRLAFWAVLPIAGLLALLVHTQIQQQRAASTRRVQAPAGKITLLAISVLLVSLASLAQHWTWNVAGIAAGVLMTILIARADSHARIRLFPTGSYSTGTALGS</sequence>
<gene>
    <name evidence="7" type="ORF">H0A72_21950</name>
</gene>